<dbReference type="EMBL" id="CM020619">
    <property type="protein sequence ID" value="KAK1864009.1"/>
    <property type="molecule type" value="Genomic_DNA"/>
</dbReference>
<keyword evidence="2" id="KW-1185">Reference proteome</keyword>
<sequence>MGGRPRSRRRWAMDLSGAAYPPPARAPNAAAAALLAAHAVPPGYVPPDEAAVMATALVPPLSSADHVAGAGAGGGVHAGGGSGGGRRDPGVLATARRERVRLLYGSAWRAAMAHVQPLLSTAAMLWASGNRLGVFSVLSALTGMGVHVAALRRVRAPFVALAATDPDVVPHLRVPQAVAVALVLAGLALSVAKGAALGFLPTAEGDWGGLLRPRVQLEVVGGGLVL</sequence>
<protein>
    <submittedName>
        <fullName evidence="1">Uncharacterized protein</fullName>
    </submittedName>
</protein>
<comment type="caution">
    <text evidence="1">The sequence shown here is derived from an EMBL/GenBank/DDBJ whole genome shotgun (WGS) entry which is preliminary data.</text>
</comment>
<accession>A0ACC3C227</accession>
<gene>
    <name evidence="1" type="ORF">I4F81_006560</name>
</gene>
<name>A0ACC3C227_PYRYE</name>
<dbReference type="Proteomes" id="UP000798662">
    <property type="component" value="Chromosome 2"/>
</dbReference>
<reference evidence="1" key="1">
    <citation type="submission" date="2019-11" db="EMBL/GenBank/DDBJ databases">
        <title>Nori genome reveals adaptations in red seaweeds to the harsh intertidal environment.</title>
        <authorList>
            <person name="Wang D."/>
            <person name="Mao Y."/>
        </authorList>
    </citation>
    <scope>NUCLEOTIDE SEQUENCE</scope>
    <source>
        <tissue evidence="1">Gametophyte</tissue>
    </source>
</reference>
<proteinExistence type="predicted"/>
<organism evidence="1 2">
    <name type="scientific">Pyropia yezoensis</name>
    <name type="common">Susabi-nori</name>
    <name type="synonym">Porphyra yezoensis</name>
    <dbReference type="NCBI Taxonomy" id="2788"/>
    <lineage>
        <taxon>Eukaryota</taxon>
        <taxon>Rhodophyta</taxon>
        <taxon>Bangiophyceae</taxon>
        <taxon>Bangiales</taxon>
        <taxon>Bangiaceae</taxon>
        <taxon>Pyropia</taxon>
    </lineage>
</organism>
<evidence type="ECO:0000313" key="1">
    <source>
        <dbReference type="EMBL" id="KAK1864009.1"/>
    </source>
</evidence>
<evidence type="ECO:0000313" key="2">
    <source>
        <dbReference type="Proteomes" id="UP000798662"/>
    </source>
</evidence>